<dbReference type="PROSITE" id="PS50011">
    <property type="entry name" value="PROTEIN_KINASE_DOM"/>
    <property type="match status" value="2"/>
</dbReference>
<evidence type="ECO:0000259" key="8">
    <source>
        <dbReference type="PROSITE" id="PS50011"/>
    </source>
</evidence>
<proteinExistence type="predicted"/>
<evidence type="ECO:0000256" key="4">
    <source>
        <dbReference type="ARBA" id="ARBA00022741"/>
    </source>
</evidence>
<evidence type="ECO:0000256" key="1">
    <source>
        <dbReference type="ARBA" id="ARBA00012513"/>
    </source>
</evidence>
<dbReference type="PANTHER" id="PTHR43289:SF6">
    <property type="entry name" value="SERINE_THREONINE-PROTEIN KINASE NEKL-3"/>
    <property type="match status" value="1"/>
</dbReference>
<dbReference type="PROSITE" id="PS50965">
    <property type="entry name" value="NERD"/>
    <property type="match status" value="1"/>
</dbReference>
<dbReference type="EC" id="2.7.11.1" evidence="1"/>
<evidence type="ECO:0000259" key="9">
    <source>
        <dbReference type="PROSITE" id="PS50965"/>
    </source>
</evidence>
<evidence type="ECO:0000313" key="11">
    <source>
        <dbReference type="Proteomes" id="UP000291469"/>
    </source>
</evidence>
<evidence type="ECO:0000256" key="6">
    <source>
        <dbReference type="ARBA" id="ARBA00022840"/>
    </source>
</evidence>
<dbReference type="GO" id="GO:0005524">
    <property type="term" value="F:ATP binding"/>
    <property type="evidence" value="ECO:0007669"/>
    <property type="project" value="UniProtKB-KW"/>
</dbReference>
<dbReference type="Gene3D" id="1.10.510.10">
    <property type="entry name" value="Transferase(Phosphotransferase) domain 1"/>
    <property type="match status" value="2"/>
</dbReference>
<dbReference type="Pfam" id="PF00069">
    <property type="entry name" value="Pkinase"/>
    <property type="match status" value="2"/>
</dbReference>
<feature type="domain" description="Protein kinase" evidence="8">
    <location>
        <begin position="548"/>
        <end position="799"/>
    </location>
</feature>
<feature type="compositionally biased region" description="Polar residues" evidence="7">
    <location>
        <begin position="1217"/>
        <end position="1227"/>
    </location>
</feature>
<keyword evidence="5 10" id="KW-0418">Kinase</keyword>
<dbReference type="EMBL" id="CP036402">
    <property type="protein sequence ID" value="QBI18519.1"/>
    <property type="molecule type" value="Genomic_DNA"/>
</dbReference>
<name>A0A411YBE3_9ACTN</name>
<dbReference type="OrthoDB" id="3404503at2"/>
<evidence type="ECO:0000313" key="10">
    <source>
        <dbReference type="EMBL" id="QBI18519.1"/>
    </source>
</evidence>
<dbReference type="InterPro" id="IPR011528">
    <property type="entry name" value="NERD"/>
</dbReference>
<evidence type="ECO:0000256" key="7">
    <source>
        <dbReference type="SAM" id="MobiDB-lite"/>
    </source>
</evidence>
<feature type="region of interest" description="Disordered" evidence="7">
    <location>
        <begin position="1203"/>
        <end position="1233"/>
    </location>
</feature>
<dbReference type="NCBIfam" id="NF033442">
    <property type="entry name" value="BREX_PglW"/>
    <property type="match status" value="1"/>
</dbReference>
<protein>
    <recommendedName>
        <fullName evidence="1">non-specific serine/threonine protein kinase</fullName>
        <ecNumber evidence="1">2.7.11.1</ecNumber>
    </recommendedName>
</protein>
<dbReference type="GO" id="GO:0004674">
    <property type="term" value="F:protein serine/threonine kinase activity"/>
    <property type="evidence" value="ECO:0007669"/>
    <property type="project" value="UniProtKB-KW"/>
</dbReference>
<keyword evidence="6" id="KW-0067">ATP-binding</keyword>
<dbReference type="Pfam" id="PF08378">
    <property type="entry name" value="NERD"/>
    <property type="match status" value="1"/>
</dbReference>
<dbReference type="PANTHER" id="PTHR43289">
    <property type="entry name" value="MITOGEN-ACTIVATED PROTEIN KINASE KINASE KINASE 20-RELATED"/>
    <property type="match status" value="1"/>
</dbReference>
<dbReference type="InterPro" id="IPR011009">
    <property type="entry name" value="Kinase-like_dom_sf"/>
</dbReference>
<evidence type="ECO:0000256" key="2">
    <source>
        <dbReference type="ARBA" id="ARBA00022527"/>
    </source>
</evidence>
<sequence length="1422" mass="155868">MTPAIYGGYHAAGAVFAVYACGEGGSRVLSDARWTEVTRSEYDHERVGLEFIRRGLEDREPFRAWSNFTFVAQDGKLYEVDLLVVTPSAVYLVELKHYTGTVAGDTAEWQVTGPSGGRPRLERHPRYLADHKARKLKSVLTAQPVFQRGHVHPKDLYVEAAVFLSSDRATVELDDRAAAGVYGPDPQEGQKRRRSPLRGILERLTHVDPRHGPHVDPPMSHAVAQAMNQAGIRPVTTQRRVGPYELGEVLGEGPTWQDFLAEHADSFRVQRRLRVFRVPDSASRTEYTELERAARREFELLAAIDHPGIERPLEFQTDERGPVQVFNFDPDATRLDHWLTEHADDPELDVLARVELVRELAEILRYAHEEGIAHRALAPEHVVVAQRGDRRQLRVRDWQTVGRAQTTTSTRHSTVAGSDFEALLSQTAERYLAPELAQIPDADARLADVFSLGAVAVLILTGQPPAADRETRDALLAEQGHLSLAAVSDDADASLDVAVAEATRKAPTERPVSVDEFLEWLDFAVADLTRPEQADPVDAQPGDRIGEWAVVRRFGAGSTGTVLLADHDTGRREVLKIARDAEAADRLRDEHAALERLRDERIVATYGLVEIAGRQVLRLEAADETIAARLERDGPLSLDLLERFGADLVGALTLLERHGVAHRDLKPENLGVLPRGENDERHLLVFDFSLARSDPSDLRAGTVGYVDPFLAERATPRWDPDAERYSAAVTLHEMATGTRPRWGDGTTAPDLTDETVPTVASDMLDPFVRERLTAFFEPALHRDPAQRFDTASDMLDAWQRAFAGADAPATRTEHGATDLPAEEVELQAVTTDTPLRELGLSARQISLLDRLGAATCGDLAVIPAAELTRLSGASGATRRELAQLAQRLREHLGDDAEPVDPEAASVDRLAAIAVPRKPASEERRAVVSALLGDDADGQAWPTVRHVAEALELPAEEVIEHLNAVRMNWRRKPEITQVRADLVGFLDERGGIASADELAAVLLERRGSQAMGVYRQQKSRAAVRAAVEAEQSLDRPRLRAQRLGSRLVVALDHETAGDEGPRQWDAGLLIDYAADLGPVADRLAGQRPLASYADAVAELRAVEAPEGCPALSDARVVRTATAASEAAAVSARLELYPRGMAAEQALTEARGALIDRRGLTVAEVQRRVRARFSEAQPLPGRPQLDQLLEQAEVGLVWHEGEDGREGHYRVPERGGALSTRTGSSTTASFDDGEERDEAVRTLDHRLDQLTRHGGFLALTVEAGRLREATDAMRARLGATVVDVDAELVAAMRAEAGRANADWDTLVAADAAAPDSRAWSLLQRLVGRAVPRIEERLRTTDEGVVAVSLGLLARYERLDVLERLREQVTREPTADAVRALLVLVPGQDPHARPSVDGHAIPVVTANQHAHVPRAWLAEHSEVAT</sequence>
<dbReference type="InterPro" id="IPR000719">
    <property type="entry name" value="Prot_kinase_dom"/>
</dbReference>
<dbReference type="KEGG" id="erz:ER308_02330"/>
<keyword evidence="2" id="KW-0723">Serine/threonine-protein kinase</keyword>
<evidence type="ECO:0000256" key="3">
    <source>
        <dbReference type="ARBA" id="ARBA00022679"/>
    </source>
</evidence>
<feature type="domain" description="NERD" evidence="9">
    <location>
        <begin position="40"/>
        <end position="159"/>
    </location>
</feature>
<keyword evidence="11" id="KW-1185">Reference proteome</keyword>
<keyword evidence="4" id="KW-0547">Nucleotide-binding</keyword>
<dbReference type="Proteomes" id="UP000291469">
    <property type="component" value="Chromosome"/>
</dbReference>
<dbReference type="SUPFAM" id="SSF56112">
    <property type="entry name" value="Protein kinase-like (PK-like)"/>
    <property type="match status" value="2"/>
</dbReference>
<dbReference type="SMART" id="SM00220">
    <property type="entry name" value="S_TKc"/>
    <property type="match status" value="1"/>
</dbReference>
<gene>
    <name evidence="10" type="primary">pglW</name>
    <name evidence="10" type="ORF">ER308_02330</name>
</gene>
<accession>A0A411YBE3</accession>
<keyword evidence="3" id="KW-0808">Transferase</keyword>
<reference evidence="10 11" key="1">
    <citation type="submission" date="2019-01" db="EMBL/GenBank/DDBJ databases">
        <title>Egibacter rhizosphaerae EGI 80759T.</title>
        <authorList>
            <person name="Chen D.-D."/>
            <person name="Tian Y."/>
            <person name="Jiao J.-Y."/>
            <person name="Zhang X.-T."/>
            <person name="Zhang Y.-G."/>
            <person name="Zhang Y."/>
            <person name="Xiao M."/>
            <person name="Shu W.-S."/>
            <person name="Li W.-J."/>
        </authorList>
    </citation>
    <scope>NUCLEOTIDE SEQUENCE [LARGE SCALE GENOMIC DNA]</scope>
    <source>
        <strain evidence="10 11">EGI 80759</strain>
    </source>
</reference>
<evidence type="ECO:0000256" key="5">
    <source>
        <dbReference type="ARBA" id="ARBA00022777"/>
    </source>
</evidence>
<dbReference type="Gene3D" id="3.30.200.20">
    <property type="entry name" value="Phosphorylase Kinase, domain 1"/>
    <property type="match status" value="1"/>
</dbReference>
<dbReference type="InterPro" id="IPR049832">
    <property type="entry name" value="BREX_PglW"/>
</dbReference>
<organism evidence="10 11">
    <name type="scientific">Egibacter rhizosphaerae</name>
    <dbReference type="NCBI Taxonomy" id="1670831"/>
    <lineage>
        <taxon>Bacteria</taxon>
        <taxon>Bacillati</taxon>
        <taxon>Actinomycetota</taxon>
        <taxon>Nitriliruptoria</taxon>
        <taxon>Egibacterales</taxon>
        <taxon>Egibacteraceae</taxon>
        <taxon>Egibacter</taxon>
    </lineage>
</organism>
<feature type="domain" description="Protein kinase" evidence="8">
    <location>
        <begin position="244"/>
        <end position="521"/>
    </location>
</feature>